<dbReference type="SUPFAM" id="SSF82771">
    <property type="entry name" value="GIY-YIG endonuclease"/>
    <property type="match status" value="1"/>
</dbReference>
<accession>A0A5C6V0Y7</accession>
<dbReference type="CDD" id="cd10449">
    <property type="entry name" value="GIY-YIG_SLX1_like"/>
    <property type="match status" value="1"/>
</dbReference>
<dbReference type="AlphaFoldDB" id="A0A5C6V0Y7"/>
<dbReference type="Proteomes" id="UP000321168">
    <property type="component" value="Unassembled WGS sequence"/>
</dbReference>
<reference evidence="3 4" key="1">
    <citation type="submission" date="2019-08" db="EMBL/GenBank/DDBJ databases">
        <title>Genome of Luteibaculum oceani JCM 18817.</title>
        <authorList>
            <person name="Bowman J.P."/>
        </authorList>
    </citation>
    <scope>NUCLEOTIDE SEQUENCE [LARGE SCALE GENOMIC DNA]</scope>
    <source>
        <strain evidence="3 4">JCM 18817</strain>
    </source>
</reference>
<feature type="domain" description="GIY-YIG" evidence="2">
    <location>
        <begin position="1"/>
        <end position="76"/>
    </location>
</feature>
<dbReference type="InterPro" id="IPR000305">
    <property type="entry name" value="GIY-YIG_endonuc"/>
</dbReference>
<proteinExistence type="inferred from homology"/>
<dbReference type="InterPro" id="IPR035901">
    <property type="entry name" value="GIY-YIG_endonuc_sf"/>
</dbReference>
<organism evidence="3 4">
    <name type="scientific">Luteibaculum oceani</name>
    <dbReference type="NCBI Taxonomy" id="1294296"/>
    <lineage>
        <taxon>Bacteria</taxon>
        <taxon>Pseudomonadati</taxon>
        <taxon>Bacteroidota</taxon>
        <taxon>Flavobacteriia</taxon>
        <taxon>Flavobacteriales</taxon>
        <taxon>Luteibaculaceae</taxon>
        <taxon>Luteibaculum</taxon>
    </lineage>
</organism>
<dbReference type="PANTHER" id="PTHR34477">
    <property type="entry name" value="UPF0213 PROTEIN YHBQ"/>
    <property type="match status" value="1"/>
</dbReference>
<dbReference type="PANTHER" id="PTHR34477:SF1">
    <property type="entry name" value="UPF0213 PROTEIN YHBQ"/>
    <property type="match status" value="1"/>
</dbReference>
<sequence length="84" mass="10064">MFQVYILQSSKSKKYYIGYTGDSLENRLSKHNRPHKGYTARHQPWELVYHEEYSNKTEAIMREKKLKGWKTAKRISELIQSTLD</sequence>
<dbReference type="PROSITE" id="PS50164">
    <property type="entry name" value="GIY_YIG"/>
    <property type="match status" value="1"/>
</dbReference>
<protein>
    <submittedName>
        <fullName evidence="3">GIY-YIG nuclease family protein</fullName>
    </submittedName>
</protein>
<evidence type="ECO:0000256" key="1">
    <source>
        <dbReference type="ARBA" id="ARBA00007435"/>
    </source>
</evidence>
<dbReference type="OrthoDB" id="1203060at2"/>
<dbReference type="Pfam" id="PF01541">
    <property type="entry name" value="GIY-YIG"/>
    <property type="match status" value="1"/>
</dbReference>
<dbReference type="RefSeq" id="WP_147014641.1">
    <property type="nucleotide sequence ID" value="NZ_VORB01000006.1"/>
</dbReference>
<comment type="similarity">
    <text evidence="1">Belongs to the UPF0213 family.</text>
</comment>
<keyword evidence="4" id="KW-1185">Reference proteome</keyword>
<dbReference type="Gene3D" id="3.40.1440.10">
    <property type="entry name" value="GIY-YIG endonuclease"/>
    <property type="match status" value="1"/>
</dbReference>
<evidence type="ECO:0000313" key="3">
    <source>
        <dbReference type="EMBL" id="TXC78614.1"/>
    </source>
</evidence>
<dbReference type="InterPro" id="IPR050190">
    <property type="entry name" value="UPF0213_domain"/>
</dbReference>
<evidence type="ECO:0000259" key="2">
    <source>
        <dbReference type="PROSITE" id="PS50164"/>
    </source>
</evidence>
<gene>
    <name evidence="3" type="ORF">FRX97_07820</name>
</gene>
<dbReference type="EMBL" id="VORB01000006">
    <property type="protein sequence ID" value="TXC78614.1"/>
    <property type="molecule type" value="Genomic_DNA"/>
</dbReference>
<name>A0A5C6V0Y7_9FLAO</name>
<comment type="caution">
    <text evidence="3">The sequence shown here is derived from an EMBL/GenBank/DDBJ whole genome shotgun (WGS) entry which is preliminary data.</text>
</comment>
<evidence type="ECO:0000313" key="4">
    <source>
        <dbReference type="Proteomes" id="UP000321168"/>
    </source>
</evidence>